<organism evidence="2 3">
    <name type="scientific">Cellulosimicrobium cellulans</name>
    <name type="common">Arthrobacter luteus</name>
    <dbReference type="NCBI Taxonomy" id="1710"/>
    <lineage>
        <taxon>Bacteria</taxon>
        <taxon>Bacillati</taxon>
        <taxon>Actinomycetota</taxon>
        <taxon>Actinomycetes</taxon>
        <taxon>Micrococcales</taxon>
        <taxon>Promicromonosporaceae</taxon>
        <taxon>Cellulosimicrobium</taxon>
    </lineage>
</organism>
<dbReference type="PANTHER" id="PTHR45947:SF3">
    <property type="entry name" value="SULFOQUINOVOSYL TRANSFERASE SQD2"/>
    <property type="match status" value="1"/>
</dbReference>
<dbReference type="Proteomes" id="UP000316659">
    <property type="component" value="Unassembled WGS sequence"/>
</dbReference>
<dbReference type="EMBL" id="BJNZ01000003">
    <property type="protein sequence ID" value="GED08583.1"/>
    <property type="molecule type" value="Genomic_DNA"/>
</dbReference>
<protein>
    <recommendedName>
        <fullName evidence="1">D-inositol 3-phosphate glycosyltransferase</fullName>
    </recommendedName>
</protein>
<gene>
    <name evidence="2" type="ORF">CCE02nite_05820</name>
</gene>
<accession>A0A4Y4DV55</accession>
<dbReference type="GO" id="GO:0016757">
    <property type="term" value="F:glycosyltransferase activity"/>
    <property type="evidence" value="ECO:0007669"/>
    <property type="project" value="UniProtKB-KW"/>
</dbReference>
<evidence type="ECO:0000256" key="1">
    <source>
        <dbReference type="ARBA" id="ARBA00021292"/>
    </source>
</evidence>
<dbReference type="PANTHER" id="PTHR45947">
    <property type="entry name" value="SULFOQUINOVOSYL TRANSFERASE SQD2"/>
    <property type="match status" value="1"/>
</dbReference>
<dbReference type="RefSeq" id="WP_141388027.1">
    <property type="nucleotide sequence ID" value="NZ_BJNZ01000003.1"/>
</dbReference>
<dbReference type="InterPro" id="IPR050194">
    <property type="entry name" value="Glycosyltransferase_grp1"/>
</dbReference>
<sequence length="381" mass="40879">MTVPTRPAATPRVAITQPYVPAYRVGLFGRVVEQLADLGVEAHVFFGGDADQMRRRRARGDMVEVPWASEVATRVVRLGRGGRHVVHRRLPVAWRGGVLLTEMQAGNLDAVLAAARRRPFVTWGHGASYTAAEVSAAARLESWVNRRAAHVLTYTESGRRSVLDASGLPADRVTSFDNATDTTELRRERASLDAAGLRRYRASIGLPEDAVPVLVLGALNEHKLPGLVRDAALEVFRRDPRAWLLVAGDGPAAPVFRDLADRTGRVVLLGQLGTVDVARAGAVSRLLLNPGRVGLVAVDALALGLPVLTTDAARHAPEIEYLQEGADLRTVPATAELLADAWLDLAAARPEARSGARTLPTVEAAAERIVRTLHGVVKDAA</sequence>
<dbReference type="Pfam" id="PF13692">
    <property type="entry name" value="Glyco_trans_1_4"/>
    <property type="match status" value="1"/>
</dbReference>
<name>A0A4Y4DV55_CELCE</name>
<evidence type="ECO:0000313" key="2">
    <source>
        <dbReference type="EMBL" id="GED08583.1"/>
    </source>
</evidence>
<comment type="caution">
    <text evidence="2">The sequence shown here is derived from an EMBL/GenBank/DDBJ whole genome shotgun (WGS) entry which is preliminary data.</text>
</comment>
<dbReference type="AlphaFoldDB" id="A0A4Y4DV55"/>
<dbReference type="GO" id="GO:1901137">
    <property type="term" value="P:carbohydrate derivative biosynthetic process"/>
    <property type="evidence" value="ECO:0007669"/>
    <property type="project" value="UniProtKB-ARBA"/>
</dbReference>
<dbReference type="Gene3D" id="3.40.50.2000">
    <property type="entry name" value="Glycogen Phosphorylase B"/>
    <property type="match status" value="2"/>
</dbReference>
<proteinExistence type="predicted"/>
<dbReference type="SUPFAM" id="SSF53756">
    <property type="entry name" value="UDP-Glycosyltransferase/glycogen phosphorylase"/>
    <property type="match status" value="1"/>
</dbReference>
<evidence type="ECO:0000313" key="3">
    <source>
        <dbReference type="Proteomes" id="UP000316659"/>
    </source>
</evidence>
<reference evidence="2 3" key="1">
    <citation type="submission" date="2019-06" db="EMBL/GenBank/DDBJ databases">
        <title>Whole genome shotgun sequence of Cellulosimicrobium cellulans NBRC 15516.</title>
        <authorList>
            <person name="Hosoyama A."/>
            <person name="Uohara A."/>
            <person name="Ohji S."/>
            <person name="Ichikawa N."/>
        </authorList>
    </citation>
    <scope>NUCLEOTIDE SEQUENCE [LARGE SCALE GENOMIC DNA]</scope>
    <source>
        <strain evidence="2 3">NBRC 15516</strain>
    </source>
</reference>